<dbReference type="InterPro" id="IPR000801">
    <property type="entry name" value="Esterase-like"/>
</dbReference>
<dbReference type="AlphaFoldDB" id="A0A1H3PDN6"/>
<reference evidence="2 3" key="1">
    <citation type="submission" date="2016-10" db="EMBL/GenBank/DDBJ databases">
        <authorList>
            <person name="de Groot N.N."/>
        </authorList>
    </citation>
    <scope>NUCLEOTIDE SEQUENCE [LARGE SCALE GENOMIC DNA]</scope>
    <source>
        <strain evidence="2 3">CPCC 202699</strain>
    </source>
</reference>
<dbReference type="GO" id="GO:0016747">
    <property type="term" value="F:acyltransferase activity, transferring groups other than amino-acyl groups"/>
    <property type="evidence" value="ECO:0007669"/>
    <property type="project" value="TreeGrafter"/>
</dbReference>
<dbReference type="OrthoDB" id="4527292at2"/>
<proteinExistence type="predicted"/>
<organism evidence="2 3">
    <name type="scientific">Amycolatopsis xylanica</name>
    <dbReference type="NCBI Taxonomy" id="589385"/>
    <lineage>
        <taxon>Bacteria</taxon>
        <taxon>Bacillati</taxon>
        <taxon>Actinomycetota</taxon>
        <taxon>Actinomycetes</taxon>
        <taxon>Pseudonocardiales</taxon>
        <taxon>Pseudonocardiaceae</taxon>
        <taxon>Amycolatopsis</taxon>
    </lineage>
</organism>
<evidence type="ECO:0000313" key="2">
    <source>
        <dbReference type="EMBL" id="SDY99206.1"/>
    </source>
</evidence>
<protein>
    <submittedName>
        <fullName evidence="2">S-formylglutathione hydrolase FrmB</fullName>
    </submittedName>
</protein>
<dbReference type="PANTHER" id="PTHR48098">
    <property type="entry name" value="ENTEROCHELIN ESTERASE-RELATED"/>
    <property type="match status" value="1"/>
</dbReference>
<dbReference type="Pfam" id="PF00756">
    <property type="entry name" value="Esterase"/>
    <property type="match status" value="1"/>
</dbReference>
<keyword evidence="2" id="KW-0378">Hydrolase</keyword>
<dbReference type="EMBL" id="FNON01000008">
    <property type="protein sequence ID" value="SDY99206.1"/>
    <property type="molecule type" value="Genomic_DNA"/>
</dbReference>
<dbReference type="STRING" id="589385.SAMN05421504_108164"/>
<evidence type="ECO:0000313" key="3">
    <source>
        <dbReference type="Proteomes" id="UP000199515"/>
    </source>
</evidence>
<dbReference type="InterPro" id="IPR050583">
    <property type="entry name" value="Mycobacterial_A85_antigen"/>
</dbReference>
<evidence type="ECO:0000256" key="1">
    <source>
        <dbReference type="SAM" id="SignalP"/>
    </source>
</evidence>
<dbReference type="SUPFAM" id="SSF53474">
    <property type="entry name" value="alpha/beta-Hydrolases"/>
    <property type="match status" value="1"/>
</dbReference>
<dbReference type="Proteomes" id="UP000199515">
    <property type="component" value="Unassembled WGS sequence"/>
</dbReference>
<dbReference type="RefSeq" id="WP_091295503.1">
    <property type="nucleotide sequence ID" value="NZ_FNON01000008.1"/>
</dbReference>
<dbReference type="PANTHER" id="PTHR48098:SF1">
    <property type="entry name" value="DIACYLGLYCEROL ACYLTRANSFERASE_MYCOLYLTRANSFERASE AG85A"/>
    <property type="match status" value="1"/>
</dbReference>
<gene>
    <name evidence="2" type="ORF">SAMN05421504_108164</name>
</gene>
<keyword evidence="3" id="KW-1185">Reference proteome</keyword>
<dbReference type="InterPro" id="IPR029058">
    <property type="entry name" value="AB_hydrolase_fold"/>
</dbReference>
<keyword evidence="1" id="KW-0732">Signal</keyword>
<feature type="signal peptide" evidence="1">
    <location>
        <begin position="1"/>
        <end position="28"/>
    </location>
</feature>
<name>A0A1H3PDN6_9PSEU</name>
<dbReference type="GO" id="GO:0016787">
    <property type="term" value="F:hydrolase activity"/>
    <property type="evidence" value="ECO:0007669"/>
    <property type="project" value="UniProtKB-KW"/>
</dbReference>
<sequence>MKTRFRGSSAAAAVVAGLALASAVTAPAAVADPAAPPHFENGFGLTVVQQPAWVEESEGRRTFTFSVSSDQVPTPTLLPGQIAGQHLIMVTLPDGYDNAAATRYPVLLNLHGNPDRPNTVPNLQITERSTKNTPLITVAPNGVRSWYSNWVNPGAVGPQNWENFHLGQVIPLIDANLKTIGTKEGRAVVGHSMGGFGAFHYAEHRPDLFSYVGALSGGLDLLSQEVRAAVIGTSVDSSAGVPTVGADAIFGPPIWPFDGIWNAQSPAQHVASLRGMGVAMYTGNGGNLLDNPIQAVFENRARETNLVTAANLNAAGIPYYFADYGDGSTWAPGCNGKHAQQPCLQADMDHFVPLILQRLQHP</sequence>
<accession>A0A1H3PDN6</accession>
<dbReference type="Gene3D" id="3.40.50.1820">
    <property type="entry name" value="alpha/beta hydrolase"/>
    <property type="match status" value="1"/>
</dbReference>
<feature type="chain" id="PRO_5011535915" evidence="1">
    <location>
        <begin position="29"/>
        <end position="362"/>
    </location>
</feature>